<keyword evidence="1" id="KW-0472">Membrane</keyword>
<protein>
    <recommendedName>
        <fullName evidence="2">EamA domain-containing protein</fullName>
    </recommendedName>
</protein>
<dbReference type="EMBL" id="MFKI01000031">
    <property type="protein sequence ID" value="OGG38041.1"/>
    <property type="molecule type" value="Genomic_DNA"/>
</dbReference>
<organism evidence="3 4">
    <name type="scientific">Candidatus Jorgensenbacteria bacterium GWC1_48_12</name>
    <dbReference type="NCBI Taxonomy" id="1798469"/>
    <lineage>
        <taxon>Bacteria</taxon>
        <taxon>Candidatus Joergenseniibacteriota</taxon>
    </lineage>
</organism>
<dbReference type="SUPFAM" id="SSF103481">
    <property type="entry name" value="Multidrug resistance efflux transporter EmrE"/>
    <property type="match status" value="2"/>
</dbReference>
<reference evidence="3 4" key="1">
    <citation type="journal article" date="2016" name="Nat. Commun.">
        <title>Thousands of microbial genomes shed light on interconnected biogeochemical processes in an aquifer system.</title>
        <authorList>
            <person name="Anantharaman K."/>
            <person name="Brown C.T."/>
            <person name="Hug L.A."/>
            <person name="Sharon I."/>
            <person name="Castelle C.J."/>
            <person name="Probst A.J."/>
            <person name="Thomas B.C."/>
            <person name="Singh A."/>
            <person name="Wilkins M.J."/>
            <person name="Karaoz U."/>
            <person name="Brodie E.L."/>
            <person name="Williams K.H."/>
            <person name="Hubbard S.S."/>
            <person name="Banfield J.F."/>
        </authorList>
    </citation>
    <scope>NUCLEOTIDE SEQUENCE [LARGE SCALE GENOMIC DNA]</scope>
</reference>
<feature type="transmembrane region" description="Helical" evidence="1">
    <location>
        <begin position="30"/>
        <end position="51"/>
    </location>
</feature>
<gene>
    <name evidence="3" type="ORF">A2127_01725</name>
</gene>
<feature type="domain" description="EamA" evidence="2">
    <location>
        <begin position="151"/>
        <end position="283"/>
    </location>
</feature>
<dbReference type="InterPro" id="IPR037185">
    <property type="entry name" value="EmrE-like"/>
</dbReference>
<feature type="domain" description="EamA" evidence="2">
    <location>
        <begin position="2"/>
        <end position="131"/>
    </location>
</feature>
<feature type="transmembrane region" description="Helical" evidence="1">
    <location>
        <begin position="237"/>
        <end position="260"/>
    </location>
</feature>
<dbReference type="PANTHER" id="PTHR22911">
    <property type="entry name" value="ACYL-MALONYL CONDENSING ENZYME-RELATED"/>
    <property type="match status" value="1"/>
</dbReference>
<feature type="transmembrane region" description="Helical" evidence="1">
    <location>
        <begin position="115"/>
        <end position="133"/>
    </location>
</feature>
<proteinExistence type="predicted"/>
<dbReference type="Proteomes" id="UP000179324">
    <property type="component" value="Unassembled WGS sequence"/>
</dbReference>
<feature type="transmembrane region" description="Helical" evidence="1">
    <location>
        <begin position="267"/>
        <end position="284"/>
    </location>
</feature>
<dbReference type="Pfam" id="PF00892">
    <property type="entry name" value="EamA"/>
    <property type="match status" value="2"/>
</dbReference>
<evidence type="ECO:0000259" key="2">
    <source>
        <dbReference type="Pfam" id="PF00892"/>
    </source>
</evidence>
<dbReference type="GO" id="GO:0016020">
    <property type="term" value="C:membrane"/>
    <property type="evidence" value="ECO:0007669"/>
    <property type="project" value="InterPro"/>
</dbReference>
<keyword evidence="1" id="KW-1133">Transmembrane helix</keyword>
<evidence type="ECO:0000256" key="1">
    <source>
        <dbReference type="SAM" id="Phobius"/>
    </source>
</evidence>
<name>A0A1F6BMA9_9BACT</name>
<comment type="caution">
    <text evidence="3">The sequence shown here is derived from an EMBL/GenBank/DDBJ whole genome shotgun (WGS) entry which is preliminary data.</text>
</comment>
<dbReference type="AlphaFoldDB" id="A0A1F6BMA9"/>
<feature type="transmembrane region" description="Helical" evidence="1">
    <location>
        <begin position="179"/>
        <end position="199"/>
    </location>
</feature>
<feature type="transmembrane region" description="Helical" evidence="1">
    <location>
        <begin position="211"/>
        <end position="231"/>
    </location>
</feature>
<accession>A0A1F6BMA9</accession>
<evidence type="ECO:0000313" key="3">
    <source>
        <dbReference type="EMBL" id="OGG38041.1"/>
    </source>
</evidence>
<evidence type="ECO:0000313" key="4">
    <source>
        <dbReference type="Proteomes" id="UP000179324"/>
    </source>
</evidence>
<sequence>MWLILGLLSGLFFALQNTVSKKALEGVNYYLVAFAYAAFSLPYFLIALFWFDLAPLNFTFWWSALTTSVLNVIALVLLMKALYIGELSLTMPFLSFTPVFLILTSNLMLGEFPDLIGVLGVLLIVCGTYFLEMRKSEGAFGPFKAFIKNKGGQLVLLVAFIYAITSNLDKIAVQNSNPITRNIIVLSLMALMLLPLIWYKSTQKLIEIKSKYKLLLIAGFFAALTLFLQMIALTLTIVPYVISLKRTSALFSVILGFIAFKERNIKPKLLGSILMVLGVLLIALS</sequence>
<dbReference type="PANTHER" id="PTHR22911:SF137">
    <property type="entry name" value="SOLUTE CARRIER FAMILY 35 MEMBER G2-RELATED"/>
    <property type="match status" value="1"/>
</dbReference>
<keyword evidence="1" id="KW-0812">Transmembrane</keyword>
<feature type="transmembrane region" description="Helical" evidence="1">
    <location>
        <begin position="58"/>
        <end position="84"/>
    </location>
</feature>
<dbReference type="InterPro" id="IPR000620">
    <property type="entry name" value="EamA_dom"/>
</dbReference>